<evidence type="ECO:0000256" key="2">
    <source>
        <dbReference type="SAM" id="SignalP"/>
    </source>
</evidence>
<proteinExistence type="predicted"/>
<reference evidence="3 4" key="1">
    <citation type="submission" date="2020-03" db="EMBL/GenBank/DDBJ databases">
        <title>Complete Genome Sequence of Halomonas hydrothermalis Strain Slthf2, Halophilic Bacterium Isolated from Deep-Sea Hydrothermal-Vent Environments.</title>
        <authorList>
            <person name="Takeyama N."/>
            <person name="Huang M."/>
            <person name="Sato K."/>
            <person name="Galipon J."/>
            <person name="Arakawa K."/>
        </authorList>
    </citation>
    <scope>NUCLEOTIDE SEQUENCE [LARGE SCALE GENOMIC DNA]</scope>
    <source>
        <strain evidence="3 4">Slthf2</strain>
    </source>
</reference>
<feature type="compositionally biased region" description="Polar residues" evidence="1">
    <location>
        <begin position="47"/>
        <end position="68"/>
    </location>
</feature>
<organism evidence="3 4">
    <name type="scientific">Halomonas hydrothermalis</name>
    <dbReference type="NCBI Taxonomy" id="115561"/>
    <lineage>
        <taxon>Bacteria</taxon>
        <taxon>Pseudomonadati</taxon>
        <taxon>Pseudomonadota</taxon>
        <taxon>Gammaproteobacteria</taxon>
        <taxon>Oceanospirillales</taxon>
        <taxon>Halomonadaceae</taxon>
        <taxon>Halomonas</taxon>
    </lineage>
</organism>
<feature type="signal peptide" evidence="2">
    <location>
        <begin position="1"/>
        <end position="28"/>
    </location>
</feature>
<feature type="compositionally biased region" description="Acidic residues" evidence="1">
    <location>
        <begin position="71"/>
        <end position="101"/>
    </location>
</feature>
<keyword evidence="2" id="KW-0732">Signal</keyword>
<dbReference type="EMBL" id="AP022843">
    <property type="protein sequence ID" value="BCB09294.1"/>
    <property type="molecule type" value="Genomic_DNA"/>
</dbReference>
<protein>
    <submittedName>
        <fullName evidence="3">Uncharacterized protein</fullName>
    </submittedName>
</protein>
<evidence type="ECO:0000313" key="4">
    <source>
        <dbReference type="Proteomes" id="UP000502259"/>
    </source>
</evidence>
<accession>A0A6F8U802</accession>
<evidence type="ECO:0000256" key="1">
    <source>
        <dbReference type="SAM" id="MobiDB-lite"/>
    </source>
</evidence>
<sequence length="101" mass="11449">MTMKKEALKKLGILGVSFGLIASPLAFAGMEGNDDYEPAPQEETTQDEQGAYNSFDSEQEQGATNEGVTTEYEEEEQEFTYEEEEEEQDTWETEEEDDSGW</sequence>
<dbReference type="AlphaFoldDB" id="A0A6F8U802"/>
<dbReference type="Proteomes" id="UP000502259">
    <property type="component" value="Chromosome"/>
</dbReference>
<feature type="chain" id="PRO_5026113388" evidence="2">
    <location>
        <begin position="29"/>
        <end position="101"/>
    </location>
</feature>
<keyword evidence="4" id="KW-1185">Reference proteome</keyword>
<feature type="region of interest" description="Disordered" evidence="1">
    <location>
        <begin position="29"/>
        <end position="101"/>
    </location>
</feature>
<name>A0A6F8U802_9GAMM</name>
<gene>
    <name evidence="3" type="ORF">HHSLTHF2_31840</name>
</gene>
<evidence type="ECO:0000313" key="3">
    <source>
        <dbReference type="EMBL" id="BCB09294.1"/>
    </source>
</evidence>